<dbReference type="EMBL" id="JAHRHJ020000001">
    <property type="protein sequence ID" value="KAH9331417.1"/>
    <property type="molecule type" value="Genomic_DNA"/>
</dbReference>
<sequence>VSWSKHIIVDGEEQCNCTYEVLWLAGPYELEKSTIYCENICLLQFKSIQSHPVIKDVVKYLQNKKDYKSRFAVENSSQKRMENAEKIMNRGGHWPVGDGHLTNIKEELRELNLKPTTPMEMESVEKSLNYKLNGKDNNLQQLYSNDNKPRDLVQTMIYSTPEKSILNWALHTDSKNLCSPKQENRGTISAACKLEGYGSERSSPAHISFGIGDAKDKCFLKNHSESFVDGFYGGWIDDDESPRSGKDYGGNIVQKSDNDDTEFSEDCSG</sequence>
<gene>
    <name evidence="2" type="ORF">KI387_003525</name>
</gene>
<feature type="region of interest" description="Disordered" evidence="1">
    <location>
        <begin position="241"/>
        <end position="269"/>
    </location>
</feature>
<comment type="caution">
    <text evidence="2">The sequence shown here is derived from an EMBL/GenBank/DDBJ whole genome shotgun (WGS) entry which is preliminary data.</text>
</comment>
<keyword evidence="3" id="KW-1185">Reference proteome</keyword>
<name>A0AA38LS95_TAXCH</name>
<protein>
    <submittedName>
        <fullName evidence="2">Uncharacterized protein</fullName>
    </submittedName>
</protein>
<evidence type="ECO:0000313" key="2">
    <source>
        <dbReference type="EMBL" id="KAH9331417.1"/>
    </source>
</evidence>
<feature type="non-terminal residue" evidence="2">
    <location>
        <position position="1"/>
    </location>
</feature>
<accession>A0AA38LS95</accession>
<organism evidence="2 3">
    <name type="scientific">Taxus chinensis</name>
    <name type="common">Chinese yew</name>
    <name type="synonym">Taxus wallichiana var. chinensis</name>
    <dbReference type="NCBI Taxonomy" id="29808"/>
    <lineage>
        <taxon>Eukaryota</taxon>
        <taxon>Viridiplantae</taxon>
        <taxon>Streptophyta</taxon>
        <taxon>Embryophyta</taxon>
        <taxon>Tracheophyta</taxon>
        <taxon>Spermatophyta</taxon>
        <taxon>Pinopsida</taxon>
        <taxon>Pinidae</taxon>
        <taxon>Conifers II</taxon>
        <taxon>Cupressales</taxon>
        <taxon>Taxaceae</taxon>
        <taxon>Taxus</taxon>
    </lineage>
</organism>
<dbReference type="Proteomes" id="UP000824469">
    <property type="component" value="Unassembled WGS sequence"/>
</dbReference>
<feature type="non-terminal residue" evidence="2">
    <location>
        <position position="269"/>
    </location>
</feature>
<feature type="compositionally biased region" description="Acidic residues" evidence="1">
    <location>
        <begin position="259"/>
        <end position="269"/>
    </location>
</feature>
<dbReference type="PANTHER" id="PTHR36384">
    <property type="entry name" value="SAWADEE PROTEIN"/>
    <property type="match status" value="1"/>
</dbReference>
<dbReference type="AlphaFoldDB" id="A0AA38LS95"/>
<reference evidence="2 3" key="1">
    <citation type="journal article" date="2021" name="Nat. Plants">
        <title>The Taxus genome provides insights into paclitaxel biosynthesis.</title>
        <authorList>
            <person name="Xiong X."/>
            <person name="Gou J."/>
            <person name="Liao Q."/>
            <person name="Li Y."/>
            <person name="Zhou Q."/>
            <person name="Bi G."/>
            <person name="Li C."/>
            <person name="Du R."/>
            <person name="Wang X."/>
            <person name="Sun T."/>
            <person name="Guo L."/>
            <person name="Liang H."/>
            <person name="Lu P."/>
            <person name="Wu Y."/>
            <person name="Zhang Z."/>
            <person name="Ro D.K."/>
            <person name="Shang Y."/>
            <person name="Huang S."/>
            <person name="Yan J."/>
        </authorList>
    </citation>
    <scope>NUCLEOTIDE SEQUENCE [LARGE SCALE GENOMIC DNA]</scope>
    <source>
        <strain evidence="2">Ta-2019</strain>
    </source>
</reference>
<evidence type="ECO:0000313" key="3">
    <source>
        <dbReference type="Proteomes" id="UP000824469"/>
    </source>
</evidence>
<proteinExistence type="predicted"/>
<evidence type="ECO:0000256" key="1">
    <source>
        <dbReference type="SAM" id="MobiDB-lite"/>
    </source>
</evidence>
<dbReference type="PANTHER" id="PTHR36384:SF1">
    <property type="entry name" value="SAWADEE PROTEIN"/>
    <property type="match status" value="1"/>
</dbReference>